<evidence type="ECO:0000313" key="1">
    <source>
        <dbReference type="EMBL" id="KAK2634626.1"/>
    </source>
</evidence>
<dbReference type="Gene3D" id="3.80.10.10">
    <property type="entry name" value="Ribonuclease Inhibitor"/>
    <property type="match status" value="3"/>
</dbReference>
<evidence type="ECO:0000313" key="2">
    <source>
        <dbReference type="Proteomes" id="UP001280121"/>
    </source>
</evidence>
<dbReference type="PROSITE" id="PS51450">
    <property type="entry name" value="LRR"/>
    <property type="match status" value="1"/>
</dbReference>
<dbReference type="InterPro" id="IPR001611">
    <property type="entry name" value="Leu-rich_rpt"/>
</dbReference>
<dbReference type="AlphaFoldDB" id="A0AAD9TF54"/>
<dbReference type="GO" id="GO:0006952">
    <property type="term" value="P:defense response"/>
    <property type="evidence" value="ECO:0007669"/>
    <property type="project" value="InterPro"/>
</dbReference>
<gene>
    <name evidence="1" type="ORF">Ddye_029418</name>
</gene>
<dbReference type="PANTHER" id="PTHR11017:SF570">
    <property type="entry name" value="DISEASE RESISTANCE PROTEIN (TIR-NBS CLASS)-RELATED"/>
    <property type="match status" value="1"/>
</dbReference>
<organism evidence="1 2">
    <name type="scientific">Dipteronia dyeriana</name>
    <dbReference type="NCBI Taxonomy" id="168575"/>
    <lineage>
        <taxon>Eukaryota</taxon>
        <taxon>Viridiplantae</taxon>
        <taxon>Streptophyta</taxon>
        <taxon>Embryophyta</taxon>
        <taxon>Tracheophyta</taxon>
        <taxon>Spermatophyta</taxon>
        <taxon>Magnoliopsida</taxon>
        <taxon>eudicotyledons</taxon>
        <taxon>Gunneridae</taxon>
        <taxon>Pentapetalae</taxon>
        <taxon>rosids</taxon>
        <taxon>malvids</taxon>
        <taxon>Sapindales</taxon>
        <taxon>Sapindaceae</taxon>
        <taxon>Hippocastanoideae</taxon>
        <taxon>Acereae</taxon>
        <taxon>Dipteronia</taxon>
    </lineage>
</organism>
<comment type="caution">
    <text evidence="1">The sequence shown here is derived from an EMBL/GenBank/DDBJ whole genome shotgun (WGS) entry which is preliminary data.</text>
</comment>
<dbReference type="Pfam" id="PF00560">
    <property type="entry name" value="LRR_1"/>
    <property type="match status" value="1"/>
</dbReference>
<dbReference type="Proteomes" id="UP001280121">
    <property type="component" value="Unassembled WGS sequence"/>
</dbReference>
<dbReference type="EMBL" id="JANJYI010000009">
    <property type="protein sequence ID" value="KAK2634626.1"/>
    <property type="molecule type" value="Genomic_DNA"/>
</dbReference>
<accession>A0AAD9TF54</accession>
<sequence length="478" mass="54870">MHDLLQEMGREIVRRESPNKIGNRSRLWRHKDVRDTLKHDDGTYTVQGIVLDLLKIKDIHLSPQAFKKMYNLRFLKFYFGDSPTYELKEQFWKCVYSGARPYNYKVHFPNGMNDFSEKLRSLIWLGYPLTALPSDFHPENLVELDMRDKNLEGLWKNTMDAPNLKWLILDDCTRLTKIPDLSDSPLLRVIDLKDCRSLLDFPQLAQHLKYLHYLDLRGCKSLRSFPSNIHFESLTSLDLHDCNNITKFPEISGNITHLDLSGTAIEEVPPSIQSLTKLLRLNLSQCTRLKHICKLESLVELNLENCFRLKICPEILDTVNLLEILNLSGTAIKELPHSIAHLDVLGELHLRECTNLEMLPSGICNLISRVYLDLTDCPKLEMLPENLGNLWSLKDLLLDRTSISPLPSTMIHLDGLVKLSCRGCRGLRFSSSSGLPCSLKYLYLSDCNLKEIPEDIGSLSSLFQLHLSGNDLRVYQKA</sequence>
<name>A0AAD9TF54_9ROSI</name>
<dbReference type="InterPro" id="IPR032675">
    <property type="entry name" value="LRR_dom_sf"/>
</dbReference>
<dbReference type="SUPFAM" id="SSF52058">
    <property type="entry name" value="L domain-like"/>
    <property type="match status" value="2"/>
</dbReference>
<proteinExistence type="predicted"/>
<dbReference type="PANTHER" id="PTHR11017">
    <property type="entry name" value="LEUCINE-RICH REPEAT-CONTAINING PROTEIN"/>
    <property type="match status" value="1"/>
</dbReference>
<protein>
    <submittedName>
        <fullName evidence="1">Uncharacterized protein</fullName>
    </submittedName>
</protein>
<keyword evidence="2" id="KW-1185">Reference proteome</keyword>
<dbReference type="InterPro" id="IPR044974">
    <property type="entry name" value="Disease_R_plants"/>
</dbReference>
<reference evidence="1" key="1">
    <citation type="journal article" date="2023" name="Plant J.">
        <title>Genome sequences and population genomics provide insights into the demographic history, inbreeding, and mutation load of two 'living fossil' tree species of Dipteronia.</title>
        <authorList>
            <person name="Feng Y."/>
            <person name="Comes H.P."/>
            <person name="Chen J."/>
            <person name="Zhu S."/>
            <person name="Lu R."/>
            <person name="Zhang X."/>
            <person name="Li P."/>
            <person name="Qiu J."/>
            <person name="Olsen K.M."/>
            <person name="Qiu Y."/>
        </authorList>
    </citation>
    <scope>NUCLEOTIDE SEQUENCE</scope>
    <source>
        <strain evidence="1">KIB01</strain>
    </source>
</reference>